<dbReference type="Proteomes" id="UP001597112">
    <property type="component" value="Unassembled WGS sequence"/>
</dbReference>
<reference evidence="4" key="1">
    <citation type="journal article" date="2019" name="Int. J. Syst. Evol. Microbiol.">
        <title>The Global Catalogue of Microorganisms (GCM) 10K type strain sequencing project: providing services to taxonomists for standard genome sequencing and annotation.</title>
        <authorList>
            <consortium name="The Broad Institute Genomics Platform"/>
            <consortium name="The Broad Institute Genome Sequencing Center for Infectious Disease"/>
            <person name="Wu L."/>
            <person name="Ma J."/>
        </authorList>
    </citation>
    <scope>NUCLEOTIDE SEQUENCE [LARGE SCALE GENOMIC DNA]</scope>
    <source>
        <strain evidence="4">CCUG 58938</strain>
    </source>
</reference>
<dbReference type="PANTHER" id="PTHR44520:SF2">
    <property type="entry name" value="RESPONSE REGULATOR RCP1"/>
    <property type="match status" value="1"/>
</dbReference>
<dbReference type="InterPro" id="IPR001789">
    <property type="entry name" value="Sig_transdc_resp-reg_receiver"/>
</dbReference>
<feature type="domain" description="Response regulatory" evidence="2">
    <location>
        <begin position="10"/>
        <end position="132"/>
    </location>
</feature>
<evidence type="ECO:0000313" key="3">
    <source>
        <dbReference type="EMBL" id="MFD1002139.1"/>
    </source>
</evidence>
<evidence type="ECO:0000259" key="2">
    <source>
        <dbReference type="PROSITE" id="PS50110"/>
    </source>
</evidence>
<gene>
    <name evidence="3" type="ORF">ACFQ21_22630</name>
</gene>
<accession>A0ABW3K7C0</accession>
<evidence type="ECO:0000256" key="1">
    <source>
        <dbReference type="PROSITE-ProRule" id="PRU00169"/>
    </source>
</evidence>
<dbReference type="InterPro" id="IPR011006">
    <property type="entry name" value="CheY-like_superfamily"/>
</dbReference>
<dbReference type="PANTHER" id="PTHR44520">
    <property type="entry name" value="RESPONSE REGULATOR RCP1-RELATED"/>
    <property type="match status" value="1"/>
</dbReference>
<keyword evidence="4" id="KW-1185">Reference proteome</keyword>
<protein>
    <submittedName>
        <fullName evidence="3">Response regulator</fullName>
    </submittedName>
</protein>
<evidence type="ECO:0000313" key="4">
    <source>
        <dbReference type="Proteomes" id="UP001597112"/>
    </source>
</evidence>
<dbReference type="Gene3D" id="3.40.50.2300">
    <property type="match status" value="1"/>
</dbReference>
<dbReference type="SMART" id="SM00448">
    <property type="entry name" value="REC"/>
    <property type="match status" value="1"/>
</dbReference>
<dbReference type="InterPro" id="IPR052893">
    <property type="entry name" value="TCS_response_regulator"/>
</dbReference>
<dbReference type="PROSITE" id="PS50110">
    <property type="entry name" value="RESPONSE_REGULATORY"/>
    <property type="match status" value="1"/>
</dbReference>
<dbReference type="SUPFAM" id="SSF52172">
    <property type="entry name" value="CheY-like"/>
    <property type="match status" value="1"/>
</dbReference>
<dbReference type="CDD" id="cd17557">
    <property type="entry name" value="REC_Rcp-like"/>
    <property type="match status" value="1"/>
</dbReference>
<dbReference type="Pfam" id="PF00072">
    <property type="entry name" value="Response_reg"/>
    <property type="match status" value="1"/>
</dbReference>
<sequence>MTIKPMRKDFILVAEDDADDRYLMQTAFDEKGYKDKVEFVENGIELINYLESIANTEYPGFILLDLNMPKKDGRETLKEIKQHPVFKKIPVVVFTTTKNDAEIQRCYELGANTYIVKPTSFESLLTVIQEVRNYWFSVASIPAS</sequence>
<organism evidence="3 4">
    <name type="scientific">Ohtaekwangia kribbensis</name>
    <dbReference type="NCBI Taxonomy" id="688913"/>
    <lineage>
        <taxon>Bacteria</taxon>
        <taxon>Pseudomonadati</taxon>
        <taxon>Bacteroidota</taxon>
        <taxon>Cytophagia</taxon>
        <taxon>Cytophagales</taxon>
        <taxon>Fulvivirgaceae</taxon>
        <taxon>Ohtaekwangia</taxon>
    </lineage>
</organism>
<keyword evidence="1" id="KW-0597">Phosphoprotein</keyword>
<feature type="modified residue" description="4-aspartylphosphate" evidence="1">
    <location>
        <position position="65"/>
    </location>
</feature>
<name>A0ABW3K7C0_9BACT</name>
<comment type="caution">
    <text evidence="3">The sequence shown here is derived from an EMBL/GenBank/DDBJ whole genome shotgun (WGS) entry which is preliminary data.</text>
</comment>
<dbReference type="EMBL" id="JBHTKA010000008">
    <property type="protein sequence ID" value="MFD1002139.1"/>
    <property type="molecule type" value="Genomic_DNA"/>
</dbReference>
<proteinExistence type="predicted"/>